<organism evidence="2">
    <name type="scientific">Oryza brachyantha</name>
    <name type="common">malo sina</name>
    <dbReference type="NCBI Taxonomy" id="4533"/>
    <lineage>
        <taxon>Eukaryota</taxon>
        <taxon>Viridiplantae</taxon>
        <taxon>Streptophyta</taxon>
        <taxon>Embryophyta</taxon>
        <taxon>Tracheophyta</taxon>
        <taxon>Spermatophyta</taxon>
        <taxon>Magnoliopsida</taxon>
        <taxon>Liliopsida</taxon>
        <taxon>Poales</taxon>
        <taxon>Poaceae</taxon>
        <taxon>BOP clade</taxon>
        <taxon>Oryzoideae</taxon>
        <taxon>Oryzeae</taxon>
        <taxon>Oryzinae</taxon>
        <taxon>Oryza</taxon>
    </lineage>
</organism>
<dbReference type="Gramene" id="OB07G19860.1">
    <property type="protein sequence ID" value="OB07G19860.1"/>
    <property type="gene ID" value="OB07G19860"/>
</dbReference>
<evidence type="ECO:0000256" key="1">
    <source>
        <dbReference type="SAM" id="MobiDB-lite"/>
    </source>
</evidence>
<reference evidence="2" key="1">
    <citation type="journal article" date="2013" name="Nat. Commun.">
        <title>Whole-genome sequencing of Oryza brachyantha reveals mechanisms underlying Oryza genome evolution.</title>
        <authorList>
            <person name="Chen J."/>
            <person name="Huang Q."/>
            <person name="Gao D."/>
            <person name="Wang J."/>
            <person name="Lang Y."/>
            <person name="Liu T."/>
            <person name="Li B."/>
            <person name="Bai Z."/>
            <person name="Luis Goicoechea J."/>
            <person name="Liang C."/>
            <person name="Chen C."/>
            <person name="Zhang W."/>
            <person name="Sun S."/>
            <person name="Liao Y."/>
            <person name="Zhang X."/>
            <person name="Yang L."/>
            <person name="Song C."/>
            <person name="Wang M."/>
            <person name="Shi J."/>
            <person name="Liu G."/>
            <person name="Liu J."/>
            <person name="Zhou H."/>
            <person name="Zhou W."/>
            <person name="Yu Q."/>
            <person name="An N."/>
            <person name="Chen Y."/>
            <person name="Cai Q."/>
            <person name="Wang B."/>
            <person name="Liu B."/>
            <person name="Min J."/>
            <person name="Huang Y."/>
            <person name="Wu H."/>
            <person name="Li Z."/>
            <person name="Zhang Y."/>
            <person name="Yin Y."/>
            <person name="Song W."/>
            <person name="Jiang J."/>
            <person name="Jackson S.A."/>
            <person name="Wing R.A."/>
            <person name="Wang J."/>
            <person name="Chen M."/>
        </authorList>
    </citation>
    <scope>NUCLEOTIDE SEQUENCE [LARGE SCALE GENOMIC DNA]</scope>
    <source>
        <strain evidence="2">cv. IRGC 101232</strain>
    </source>
</reference>
<dbReference type="Proteomes" id="UP000006038">
    <property type="component" value="Chromosome 7"/>
</dbReference>
<name>J3MKQ4_ORYBR</name>
<evidence type="ECO:0000313" key="3">
    <source>
        <dbReference type="Proteomes" id="UP000006038"/>
    </source>
</evidence>
<feature type="region of interest" description="Disordered" evidence="1">
    <location>
        <begin position="19"/>
        <end position="59"/>
    </location>
</feature>
<keyword evidence="3" id="KW-1185">Reference proteome</keyword>
<protein>
    <submittedName>
        <fullName evidence="2">Uncharacterized protein</fullName>
    </submittedName>
</protein>
<accession>J3MKQ4</accession>
<dbReference type="AlphaFoldDB" id="J3MKQ4"/>
<proteinExistence type="predicted"/>
<dbReference type="HOGENOM" id="CLU_2964592_0_0_1"/>
<sequence>MADALLDTKSRPLTYASQIHTNSRARDNGLATRMRTRSSRCSRNPHPIGALNNQSTKWD</sequence>
<dbReference type="EnsemblPlants" id="OB07G19860.1">
    <property type="protein sequence ID" value="OB07G19860.1"/>
    <property type="gene ID" value="OB07G19860"/>
</dbReference>
<evidence type="ECO:0000313" key="2">
    <source>
        <dbReference type="EnsemblPlants" id="OB07G19860.1"/>
    </source>
</evidence>
<reference evidence="2" key="2">
    <citation type="submission" date="2013-04" db="UniProtKB">
        <authorList>
            <consortium name="EnsemblPlants"/>
        </authorList>
    </citation>
    <scope>IDENTIFICATION</scope>
</reference>